<dbReference type="KEGG" id="nml:Namu_2424"/>
<dbReference type="HOGENOM" id="CLU_2586036_0_0_11"/>
<dbReference type="AlphaFoldDB" id="C8X6E2"/>
<evidence type="ECO:0000313" key="2">
    <source>
        <dbReference type="Proteomes" id="UP000002218"/>
    </source>
</evidence>
<evidence type="ECO:0000313" key="1">
    <source>
        <dbReference type="EMBL" id="ACV78797.1"/>
    </source>
</evidence>
<dbReference type="STRING" id="479431.Namu_2424"/>
<name>C8X6E2_NAKMY</name>
<dbReference type="Proteomes" id="UP000002218">
    <property type="component" value="Chromosome"/>
</dbReference>
<dbReference type="EMBL" id="CP001737">
    <property type="protein sequence ID" value="ACV78797.1"/>
    <property type="molecule type" value="Genomic_DNA"/>
</dbReference>
<dbReference type="OrthoDB" id="9799092at2"/>
<accession>C8X6E2</accession>
<keyword evidence="2" id="KW-1185">Reference proteome</keyword>
<reference evidence="1 2" key="2">
    <citation type="journal article" date="2010" name="Stand. Genomic Sci.">
        <title>Complete genome sequence of Nakamurella multipartita type strain (Y-104).</title>
        <authorList>
            <person name="Tice H."/>
            <person name="Mayilraj S."/>
            <person name="Sims D."/>
            <person name="Lapidus A."/>
            <person name="Nolan M."/>
            <person name="Lucas S."/>
            <person name="Glavina Del Rio T."/>
            <person name="Copeland A."/>
            <person name="Cheng J.F."/>
            <person name="Meincke L."/>
            <person name="Bruce D."/>
            <person name="Goodwin L."/>
            <person name="Pitluck S."/>
            <person name="Ivanova N."/>
            <person name="Mavromatis K."/>
            <person name="Ovchinnikova G."/>
            <person name="Pati A."/>
            <person name="Chen A."/>
            <person name="Palaniappan K."/>
            <person name="Land M."/>
            <person name="Hauser L."/>
            <person name="Chang Y.J."/>
            <person name="Jeffries C.D."/>
            <person name="Detter J.C."/>
            <person name="Brettin T."/>
            <person name="Rohde M."/>
            <person name="Goker M."/>
            <person name="Bristow J."/>
            <person name="Eisen J.A."/>
            <person name="Markowitz V."/>
            <person name="Hugenholtz P."/>
            <person name="Kyrpides N.C."/>
            <person name="Klenk H.P."/>
            <person name="Chen F."/>
        </authorList>
    </citation>
    <scope>NUCLEOTIDE SEQUENCE [LARGE SCALE GENOMIC DNA]</scope>
    <source>
        <strain evidence="2">ATCC 700099 / DSM 44233 / CIP 104796 / JCM 9543 / NBRC 105858 / Y-104</strain>
    </source>
</reference>
<dbReference type="RefSeq" id="WP_015747686.1">
    <property type="nucleotide sequence ID" value="NC_013235.1"/>
</dbReference>
<dbReference type="InParanoid" id="C8X6E2"/>
<sequence length="80" mass="9034">MSVEIMSRRISFIERTWQEAEVGTRKGYVDELGVISSGLGRITGAEAERAEWLTRRADRVVRKMQEIDVARGSAGQRPAR</sequence>
<reference evidence="2" key="1">
    <citation type="submission" date="2009-09" db="EMBL/GenBank/DDBJ databases">
        <title>The complete genome of Nakamurella multipartita DSM 44233.</title>
        <authorList>
            <consortium name="US DOE Joint Genome Institute (JGI-PGF)"/>
            <person name="Lucas S."/>
            <person name="Copeland A."/>
            <person name="Lapidus A."/>
            <person name="Glavina del Rio T."/>
            <person name="Dalin E."/>
            <person name="Tice H."/>
            <person name="Bruce D."/>
            <person name="Goodwin L."/>
            <person name="Pitluck S."/>
            <person name="Kyrpides N."/>
            <person name="Mavromatis K."/>
            <person name="Ivanova N."/>
            <person name="Ovchinnikova G."/>
            <person name="Sims D."/>
            <person name="Meincke L."/>
            <person name="Brettin T."/>
            <person name="Detter J.C."/>
            <person name="Han C."/>
            <person name="Larimer F."/>
            <person name="Land M."/>
            <person name="Hauser L."/>
            <person name="Markowitz V."/>
            <person name="Cheng J.-F."/>
            <person name="Hugenholtz P."/>
            <person name="Woyke T."/>
            <person name="Wu D."/>
            <person name="Klenk H.-P."/>
            <person name="Eisen J.A."/>
        </authorList>
    </citation>
    <scope>NUCLEOTIDE SEQUENCE [LARGE SCALE GENOMIC DNA]</scope>
    <source>
        <strain evidence="2">ATCC 700099 / DSM 44233 / CIP 104796 / JCM 9543 / NBRC 105858 / Y-104</strain>
    </source>
</reference>
<gene>
    <name evidence="1" type="ordered locus">Namu_2424</name>
</gene>
<organism evidence="1 2">
    <name type="scientific">Nakamurella multipartita (strain ATCC 700099 / DSM 44233 / CIP 104796 / JCM 9543 / NBRC 105858 / Y-104)</name>
    <name type="common">Microsphaera multipartita</name>
    <dbReference type="NCBI Taxonomy" id="479431"/>
    <lineage>
        <taxon>Bacteria</taxon>
        <taxon>Bacillati</taxon>
        <taxon>Actinomycetota</taxon>
        <taxon>Actinomycetes</taxon>
        <taxon>Nakamurellales</taxon>
        <taxon>Nakamurellaceae</taxon>
        <taxon>Nakamurella</taxon>
    </lineage>
</organism>
<proteinExistence type="predicted"/>
<protein>
    <submittedName>
        <fullName evidence="1">Uncharacterized protein</fullName>
    </submittedName>
</protein>